<evidence type="ECO:0000256" key="7">
    <source>
        <dbReference type="ARBA" id="ARBA00033194"/>
    </source>
</evidence>
<dbReference type="OrthoDB" id="1668230at2759"/>
<dbReference type="InterPro" id="IPR008266">
    <property type="entry name" value="Tyr_kinase_AS"/>
</dbReference>
<keyword evidence="10" id="KW-1133">Transmembrane helix</keyword>
<protein>
    <recommendedName>
        <fullName evidence="5">EKC/KEOPS complex subunit BUD32</fullName>
        <ecNumber evidence="3">2.7.11.1</ecNumber>
    </recommendedName>
    <alternativeName>
        <fullName evidence="6 7">Atypical Serine/threonine protein kinase BUD32</fullName>
    </alternativeName>
    <alternativeName>
        <fullName evidence="4">EKC/KEOPS complex subunit bud32</fullName>
    </alternativeName>
</protein>
<evidence type="ECO:0000313" key="14">
    <source>
        <dbReference type="Proteomes" id="UP000054481"/>
    </source>
</evidence>
<evidence type="ECO:0000313" key="12">
    <source>
        <dbReference type="EMBL" id="KJZ69373.1"/>
    </source>
</evidence>
<feature type="transmembrane region" description="Helical" evidence="10">
    <location>
        <begin position="259"/>
        <end position="278"/>
    </location>
</feature>
<dbReference type="InterPro" id="IPR051681">
    <property type="entry name" value="Ser/Thr_Kinases-Pseudokinases"/>
</dbReference>
<evidence type="ECO:0000256" key="8">
    <source>
        <dbReference type="ARBA" id="ARBA00047899"/>
    </source>
</evidence>
<dbReference type="PANTHER" id="PTHR44329">
    <property type="entry name" value="SERINE/THREONINE-PROTEIN KINASE TNNI3K-RELATED"/>
    <property type="match status" value="1"/>
</dbReference>
<evidence type="ECO:0000256" key="10">
    <source>
        <dbReference type="SAM" id="Phobius"/>
    </source>
</evidence>
<comment type="function">
    <text evidence="1">Component of the EKC/KEOPS complex that is required for the formation of a threonylcarbamoyl group on adenosine at position 37 (t(6)A37) in tRNAs that read codons beginning with adenine. The complex is probably involved in the transfer of the threonylcarbamoyl moiety of threonylcarbamoyl-AMP (TC-AMP) to the N6 group of A37. BUD32 has ATPase activity in the context of the EKC/KEOPS complex and likely plays a supporting role to the catalytic subunit KAE1. The EKC/KEOPS complex also promotes both telomere uncapping and telomere elongation. The complex is required for efficient recruitment of transcriptional coactivators.</text>
</comment>
<keyword evidence="10" id="KW-0812">Transmembrane</keyword>
<evidence type="ECO:0000256" key="6">
    <source>
        <dbReference type="ARBA" id="ARBA00030980"/>
    </source>
</evidence>
<organism evidence="12 14">
    <name type="scientific">Hirsutella minnesotensis 3608</name>
    <dbReference type="NCBI Taxonomy" id="1043627"/>
    <lineage>
        <taxon>Eukaryota</taxon>
        <taxon>Fungi</taxon>
        <taxon>Dikarya</taxon>
        <taxon>Ascomycota</taxon>
        <taxon>Pezizomycotina</taxon>
        <taxon>Sordariomycetes</taxon>
        <taxon>Hypocreomycetidae</taxon>
        <taxon>Hypocreales</taxon>
        <taxon>Ophiocordycipitaceae</taxon>
        <taxon>Hirsutella</taxon>
    </lineage>
</organism>
<feature type="domain" description="Protein kinase" evidence="11">
    <location>
        <begin position="12"/>
        <end position="267"/>
    </location>
</feature>
<proteinExistence type="predicted"/>
<accession>A0A0F7ZRC5</accession>
<dbReference type="GO" id="GO:0004674">
    <property type="term" value="F:protein serine/threonine kinase activity"/>
    <property type="evidence" value="ECO:0007669"/>
    <property type="project" value="UniProtKB-EC"/>
</dbReference>
<name>A0A0F7ZRC5_9HYPO</name>
<keyword evidence="10" id="KW-0472">Membrane</keyword>
<dbReference type="Proteomes" id="UP000054481">
    <property type="component" value="Unassembled WGS sequence"/>
</dbReference>
<comment type="catalytic activity">
    <reaction evidence="9">
        <text>L-seryl-[protein] + ATP = O-phospho-L-seryl-[protein] + ADP + H(+)</text>
        <dbReference type="Rhea" id="RHEA:17989"/>
        <dbReference type="Rhea" id="RHEA-COMP:9863"/>
        <dbReference type="Rhea" id="RHEA-COMP:11604"/>
        <dbReference type="ChEBI" id="CHEBI:15378"/>
        <dbReference type="ChEBI" id="CHEBI:29999"/>
        <dbReference type="ChEBI" id="CHEBI:30616"/>
        <dbReference type="ChEBI" id="CHEBI:83421"/>
        <dbReference type="ChEBI" id="CHEBI:456216"/>
        <dbReference type="EC" id="2.7.11.1"/>
    </reaction>
</comment>
<evidence type="ECO:0000259" key="11">
    <source>
        <dbReference type="PROSITE" id="PS50011"/>
    </source>
</evidence>
<sequence length="286" mass="31476">MSEDDIQYPSGFGLQDVISYGSTGLVVLDAASNTVIKKPLDQAYTRYVDVERQVYERFIQRGGHDGILSYHGVFEDGIRLEYAANYDLKSFDDSGQLPEQRLRWVVQIAEALGFIHCSGVVHGDLSSANVFLDADLNAKVADFAGSSLDQSPLLIESSASYQCPEAPLSVKGDLFAFGSLAYEIITGREPYQGRDGDEIRHLYSQKTFPDTKPLGGLGSIVEKCWHGKYSGCDAMLRELKAYQNDAARPHQSERICSPTLVGVTAFLAAVAFVSTLSVRSWQRARD</sequence>
<dbReference type="PROSITE" id="PS50011">
    <property type="entry name" value="PROTEIN_KINASE_DOM"/>
    <property type="match status" value="1"/>
</dbReference>
<dbReference type="AlphaFoldDB" id="A0A0F7ZRC5"/>
<gene>
    <name evidence="13" type="ORF">HIM_10781</name>
    <name evidence="12" type="ORF">HIM_11234</name>
</gene>
<reference evidence="12 14" key="1">
    <citation type="journal article" date="2014" name="Genome Biol. Evol.">
        <title>Comparative genomics and transcriptomics analyses reveal divergent lifestyle features of nematode endoparasitic fungus Hirsutella minnesotensis.</title>
        <authorList>
            <person name="Lai Y."/>
            <person name="Liu K."/>
            <person name="Zhang X."/>
            <person name="Zhang X."/>
            <person name="Li K."/>
            <person name="Wang N."/>
            <person name="Shu C."/>
            <person name="Wu Y."/>
            <person name="Wang C."/>
            <person name="Bushley K.E."/>
            <person name="Xiang M."/>
            <person name="Liu X."/>
        </authorList>
    </citation>
    <scope>NUCLEOTIDE SEQUENCE [LARGE SCALE GENOMIC DNA]</scope>
    <source>
        <strain evidence="12 14">3608</strain>
    </source>
</reference>
<dbReference type="InterPro" id="IPR011009">
    <property type="entry name" value="Kinase-like_dom_sf"/>
</dbReference>
<evidence type="ECO:0000256" key="2">
    <source>
        <dbReference type="ARBA" id="ARBA00011534"/>
    </source>
</evidence>
<dbReference type="GO" id="GO:0005524">
    <property type="term" value="F:ATP binding"/>
    <property type="evidence" value="ECO:0007669"/>
    <property type="project" value="InterPro"/>
</dbReference>
<dbReference type="SUPFAM" id="SSF56112">
    <property type="entry name" value="Protein kinase-like (PK-like)"/>
    <property type="match status" value="1"/>
</dbReference>
<dbReference type="EMBL" id="KQ030722">
    <property type="protein sequence ID" value="KJZ69373.1"/>
    <property type="molecule type" value="Genomic_DNA"/>
</dbReference>
<comment type="subunit">
    <text evidence="2">Component of the EKC/KEOPS complex composed of at least BUD32, CGI121, GON7, KAE1 and PCC1; the whole complex dimerizes.</text>
</comment>
<dbReference type="Pfam" id="PF00069">
    <property type="entry name" value="Pkinase"/>
    <property type="match status" value="1"/>
</dbReference>
<evidence type="ECO:0000256" key="9">
    <source>
        <dbReference type="ARBA" id="ARBA00048679"/>
    </source>
</evidence>
<dbReference type="EC" id="2.7.11.1" evidence="3"/>
<keyword evidence="14" id="KW-1185">Reference proteome</keyword>
<dbReference type="PROSITE" id="PS00109">
    <property type="entry name" value="PROTEIN_KINASE_TYR"/>
    <property type="match status" value="1"/>
</dbReference>
<dbReference type="Gene3D" id="1.10.510.10">
    <property type="entry name" value="Transferase(Phosphotransferase) domain 1"/>
    <property type="match status" value="1"/>
</dbReference>
<dbReference type="EMBL" id="KQ030675">
    <property type="protein sequence ID" value="KJZ69828.1"/>
    <property type="molecule type" value="Genomic_DNA"/>
</dbReference>
<evidence type="ECO:0000313" key="13">
    <source>
        <dbReference type="EMBL" id="KJZ69828.1"/>
    </source>
</evidence>
<evidence type="ECO:0000256" key="5">
    <source>
        <dbReference type="ARBA" id="ARBA00019973"/>
    </source>
</evidence>
<dbReference type="InterPro" id="IPR000719">
    <property type="entry name" value="Prot_kinase_dom"/>
</dbReference>
<evidence type="ECO:0000256" key="4">
    <source>
        <dbReference type="ARBA" id="ARBA00013948"/>
    </source>
</evidence>
<evidence type="ECO:0000256" key="3">
    <source>
        <dbReference type="ARBA" id="ARBA00012513"/>
    </source>
</evidence>
<evidence type="ECO:0000256" key="1">
    <source>
        <dbReference type="ARBA" id="ARBA00003747"/>
    </source>
</evidence>
<comment type="catalytic activity">
    <reaction evidence="8">
        <text>L-threonyl-[protein] + ATP = O-phospho-L-threonyl-[protein] + ADP + H(+)</text>
        <dbReference type="Rhea" id="RHEA:46608"/>
        <dbReference type="Rhea" id="RHEA-COMP:11060"/>
        <dbReference type="Rhea" id="RHEA-COMP:11605"/>
        <dbReference type="ChEBI" id="CHEBI:15378"/>
        <dbReference type="ChEBI" id="CHEBI:30013"/>
        <dbReference type="ChEBI" id="CHEBI:30616"/>
        <dbReference type="ChEBI" id="CHEBI:61977"/>
        <dbReference type="ChEBI" id="CHEBI:456216"/>
        <dbReference type="EC" id="2.7.11.1"/>
    </reaction>
</comment>